<evidence type="ECO:0000313" key="1">
    <source>
        <dbReference type="EMBL" id="KAH3800688.1"/>
    </source>
</evidence>
<evidence type="ECO:0000313" key="2">
    <source>
        <dbReference type="Proteomes" id="UP000828390"/>
    </source>
</evidence>
<gene>
    <name evidence="1" type="ORF">DPMN_154327</name>
</gene>
<dbReference type="Proteomes" id="UP000828390">
    <property type="component" value="Unassembled WGS sequence"/>
</dbReference>
<dbReference type="AlphaFoldDB" id="A0A9D4J9S9"/>
<name>A0A9D4J9S9_DREPO</name>
<proteinExistence type="predicted"/>
<dbReference type="EMBL" id="JAIWYP010000007">
    <property type="protein sequence ID" value="KAH3800688.1"/>
    <property type="molecule type" value="Genomic_DNA"/>
</dbReference>
<protein>
    <submittedName>
        <fullName evidence="1">Uncharacterized protein</fullName>
    </submittedName>
</protein>
<organism evidence="1 2">
    <name type="scientific">Dreissena polymorpha</name>
    <name type="common">Zebra mussel</name>
    <name type="synonym">Mytilus polymorpha</name>
    <dbReference type="NCBI Taxonomy" id="45954"/>
    <lineage>
        <taxon>Eukaryota</taxon>
        <taxon>Metazoa</taxon>
        <taxon>Spiralia</taxon>
        <taxon>Lophotrochozoa</taxon>
        <taxon>Mollusca</taxon>
        <taxon>Bivalvia</taxon>
        <taxon>Autobranchia</taxon>
        <taxon>Heteroconchia</taxon>
        <taxon>Euheterodonta</taxon>
        <taxon>Imparidentia</taxon>
        <taxon>Neoheterodontei</taxon>
        <taxon>Myida</taxon>
        <taxon>Dreissenoidea</taxon>
        <taxon>Dreissenidae</taxon>
        <taxon>Dreissena</taxon>
    </lineage>
</organism>
<accession>A0A9D4J9S9</accession>
<keyword evidence="2" id="KW-1185">Reference proteome</keyword>
<reference evidence="1" key="1">
    <citation type="journal article" date="2019" name="bioRxiv">
        <title>The Genome of the Zebra Mussel, Dreissena polymorpha: A Resource for Invasive Species Research.</title>
        <authorList>
            <person name="McCartney M.A."/>
            <person name="Auch B."/>
            <person name="Kono T."/>
            <person name="Mallez S."/>
            <person name="Zhang Y."/>
            <person name="Obille A."/>
            <person name="Becker A."/>
            <person name="Abrahante J.E."/>
            <person name="Garbe J."/>
            <person name="Badalamenti J.P."/>
            <person name="Herman A."/>
            <person name="Mangelson H."/>
            <person name="Liachko I."/>
            <person name="Sullivan S."/>
            <person name="Sone E.D."/>
            <person name="Koren S."/>
            <person name="Silverstein K.A.T."/>
            <person name="Beckman K.B."/>
            <person name="Gohl D.M."/>
        </authorList>
    </citation>
    <scope>NUCLEOTIDE SEQUENCE</scope>
    <source>
        <strain evidence="1">Duluth1</strain>
        <tissue evidence="1">Whole animal</tissue>
    </source>
</reference>
<comment type="caution">
    <text evidence="1">The sequence shown here is derived from an EMBL/GenBank/DDBJ whole genome shotgun (WGS) entry which is preliminary data.</text>
</comment>
<sequence>MKRVFEDIRHCAGSFSSPDCQHESPNCDVCCGDGACNYGECKILKGMVHESRSGKTGFNACA</sequence>
<reference evidence="1" key="2">
    <citation type="submission" date="2020-11" db="EMBL/GenBank/DDBJ databases">
        <authorList>
            <person name="McCartney M.A."/>
            <person name="Auch B."/>
            <person name="Kono T."/>
            <person name="Mallez S."/>
            <person name="Becker A."/>
            <person name="Gohl D.M."/>
            <person name="Silverstein K.A.T."/>
            <person name="Koren S."/>
            <person name="Bechman K.B."/>
            <person name="Herman A."/>
            <person name="Abrahante J.E."/>
            <person name="Garbe J."/>
        </authorList>
    </citation>
    <scope>NUCLEOTIDE SEQUENCE</scope>
    <source>
        <strain evidence="1">Duluth1</strain>
        <tissue evidence="1">Whole animal</tissue>
    </source>
</reference>